<keyword evidence="4" id="KW-0456">Lyase</keyword>
<dbReference type="PANTHER" id="PTHR30246:SF1">
    <property type="entry name" value="2-DEHYDRO-3-DEOXY-6-PHOSPHOGALACTONATE ALDOLASE-RELATED"/>
    <property type="match status" value="1"/>
</dbReference>
<dbReference type="PANTHER" id="PTHR30246">
    <property type="entry name" value="2-KETO-3-DEOXY-6-PHOSPHOGLUCONATE ALDOLASE"/>
    <property type="match status" value="1"/>
</dbReference>
<evidence type="ECO:0000256" key="5">
    <source>
        <dbReference type="ARBA" id="ARBA00023277"/>
    </source>
</evidence>
<dbReference type="SUPFAM" id="SSF51569">
    <property type="entry name" value="Aldolase"/>
    <property type="match status" value="1"/>
</dbReference>
<name>A0A918TKM2_9RHOB</name>
<dbReference type="Proteomes" id="UP000638981">
    <property type="component" value="Unassembled WGS sequence"/>
</dbReference>
<evidence type="ECO:0000256" key="1">
    <source>
        <dbReference type="ARBA" id="ARBA00004761"/>
    </source>
</evidence>
<evidence type="ECO:0000313" key="7">
    <source>
        <dbReference type="Proteomes" id="UP000638981"/>
    </source>
</evidence>
<sequence>MTDRPLIAILRGLTPPDALPVAQALIDAGITQIEVPLNSPDPLTSIAAMVLEFGDRALIGAGTVLTLENVADVARVGGKLIVSPNADTDVIRATRAMGMQSWPGVMTPTECFAALKAGATGLKIFPASLIGPDGVKAMRAVLPKDCKVFAVGGAGASNFGEWIKAGADGFGIGTALYTPGLSPAEVGSRAREIVAAYDKAVGEKA</sequence>
<dbReference type="InterPro" id="IPR000887">
    <property type="entry name" value="Aldlse_KDPG_KHG"/>
</dbReference>
<organism evidence="6 7">
    <name type="scientific">Neogemmobacter tilapiae</name>
    <dbReference type="NCBI Taxonomy" id="875041"/>
    <lineage>
        <taxon>Bacteria</taxon>
        <taxon>Pseudomonadati</taxon>
        <taxon>Pseudomonadota</taxon>
        <taxon>Alphaproteobacteria</taxon>
        <taxon>Rhodobacterales</taxon>
        <taxon>Paracoccaceae</taxon>
        <taxon>Neogemmobacter</taxon>
    </lineage>
</organism>
<dbReference type="GO" id="GO:0016829">
    <property type="term" value="F:lyase activity"/>
    <property type="evidence" value="ECO:0007669"/>
    <property type="project" value="UniProtKB-KW"/>
</dbReference>
<keyword evidence="5" id="KW-0119">Carbohydrate metabolism</keyword>
<dbReference type="NCBIfam" id="NF006600">
    <property type="entry name" value="PRK09140.1"/>
    <property type="match status" value="1"/>
</dbReference>
<comment type="subunit">
    <text evidence="3">Homotrimer.</text>
</comment>
<dbReference type="RefSeq" id="WP_189410842.1">
    <property type="nucleotide sequence ID" value="NZ_BMYJ01000003.1"/>
</dbReference>
<gene>
    <name evidence="6" type="primary">eda</name>
    <name evidence="6" type="ORF">GCM10007315_13330</name>
</gene>
<evidence type="ECO:0000256" key="3">
    <source>
        <dbReference type="ARBA" id="ARBA00011233"/>
    </source>
</evidence>
<evidence type="ECO:0000256" key="4">
    <source>
        <dbReference type="ARBA" id="ARBA00023239"/>
    </source>
</evidence>
<reference evidence="6" key="1">
    <citation type="journal article" date="2014" name="Int. J. Syst. Evol. Microbiol.">
        <title>Complete genome sequence of Corynebacterium casei LMG S-19264T (=DSM 44701T), isolated from a smear-ripened cheese.</title>
        <authorList>
            <consortium name="US DOE Joint Genome Institute (JGI-PGF)"/>
            <person name="Walter F."/>
            <person name="Albersmeier A."/>
            <person name="Kalinowski J."/>
            <person name="Ruckert C."/>
        </authorList>
    </citation>
    <scope>NUCLEOTIDE SEQUENCE</scope>
    <source>
        <strain evidence="6">KCTC 23310</strain>
    </source>
</reference>
<dbReference type="Pfam" id="PF01081">
    <property type="entry name" value="Aldolase"/>
    <property type="match status" value="1"/>
</dbReference>
<dbReference type="AlphaFoldDB" id="A0A918TKM2"/>
<keyword evidence="7" id="KW-1185">Reference proteome</keyword>
<comment type="similarity">
    <text evidence="2">Belongs to the KHG/KDPG aldolase family.</text>
</comment>
<accession>A0A918TKM2</accession>
<reference evidence="6" key="2">
    <citation type="submission" date="2020-09" db="EMBL/GenBank/DDBJ databases">
        <authorList>
            <person name="Sun Q."/>
            <person name="Kim S."/>
        </authorList>
    </citation>
    <scope>NUCLEOTIDE SEQUENCE</scope>
    <source>
        <strain evidence="6">KCTC 23310</strain>
    </source>
</reference>
<protein>
    <submittedName>
        <fullName evidence="6">2-dehydro-3-deoxy-6-phosphogalactonate aldolase</fullName>
    </submittedName>
</protein>
<dbReference type="InterPro" id="IPR013785">
    <property type="entry name" value="Aldolase_TIM"/>
</dbReference>
<evidence type="ECO:0000313" key="6">
    <source>
        <dbReference type="EMBL" id="GHC52156.1"/>
    </source>
</evidence>
<dbReference type="Gene3D" id="3.20.20.70">
    <property type="entry name" value="Aldolase class I"/>
    <property type="match status" value="1"/>
</dbReference>
<comment type="caution">
    <text evidence="6">The sequence shown here is derived from an EMBL/GenBank/DDBJ whole genome shotgun (WGS) entry which is preliminary data.</text>
</comment>
<dbReference type="CDD" id="cd00452">
    <property type="entry name" value="KDPG_aldolase"/>
    <property type="match status" value="1"/>
</dbReference>
<evidence type="ECO:0000256" key="2">
    <source>
        <dbReference type="ARBA" id="ARBA00006906"/>
    </source>
</evidence>
<dbReference type="EMBL" id="BMYJ01000003">
    <property type="protein sequence ID" value="GHC52156.1"/>
    <property type="molecule type" value="Genomic_DNA"/>
</dbReference>
<comment type="pathway">
    <text evidence="1">Carbohydrate acid metabolism.</text>
</comment>
<proteinExistence type="inferred from homology"/>